<protein>
    <submittedName>
        <fullName evidence="3">TIM barrel protein</fullName>
    </submittedName>
</protein>
<dbReference type="Gene3D" id="3.20.20.150">
    <property type="entry name" value="Divalent-metal-dependent TIM barrel enzymes"/>
    <property type="match status" value="1"/>
</dbReference>
<comment type="caution">
    <text evidence="3">The sequence shown here is derived from an EMBL/GenBank/DDBJ whole genome shotgun (WGS) entry which is preliminary data.</text>
</comment>
<dbReference type="EMBL" id="WHPC01000092">
    <property type="protein sequence ID" value="MPV38603.1"/>
    <property type="molecule type" value="Genomic_DNA"/>
</dbReference>
<dbReference type="InterPro" id="IPR013022">
    <property type="entry name" value="Xyl_isomerase-like_TIM-brl"/>
</dbReference>
<dbReference type="AlphaFoldDB" id="A0A6N7ENC5"/>
<dbReference type="Proteomes" id="UP000437709">
    <property type="component" value="Unassembled WGS sequence"/>
</dbReference>
<proteinExistence type="predicted"/>
<dbReference type="Pfam" id="PF01261">
    <property type="entry name" value="AP_endonuc_2"/>
    <property type="match status" value="1"/>
</dbReference>
<keyword evidence="1" id="KW-0119">Carbohydrate metabolism</keyword>
<dbReference type="PANTHER" id="PTHR12110">
    <property type="entry name" value="HYDROXYPYRUVATE ISOMERASE"/>
    <property type="match status" value="1"/>
</dbReference>
<evidence type="ECO:0000313" key="4">
    <source>
        <dbReference type="Proteomes" id="UP000437709"/>
    </source>
</evidence>
<dbReference type="PANTHER" id="PTHR12110:SF52">
    <property type="entry name" value="XYLOSE ISOMERASE"/>
    <property type="match status" value="1"/>
</dbReference>
<organism evidence="3 4">
    <name type="scientific">Georgenia subflava</name>
    <dbReference type="NCBI Taxonomy" id="1622177"/>
    <lineage>
        <taxon>Bacteria</taxon>
        <taxon>Bacillati</taxon>
        <taxon>Actinomycetota</taxon>
        <taxon>Actinomycetes</taxon>
        <taxon>Micrococcales</taxon>
        <taxon>Bogoriellaceae</taxon>
        <taxon>Georgenia</taxon>
    </lineage>
</organism>
<feature type="domain" description="Xylose isomerase-like TIM barrel" evidence="2">
    <location>
        <begin position="27"/>
        <end position="253"/>
    </location>
</feature>
<gene>
    <name evidence="3" type="ORF">GB881_16415</name>
</gene>
<keyword evidence="4" id="KW-1185">Reference proteome</keyword>
<dbReference type="SUPFAM" id="SSF51658">
    <property type="entry name" value="Xylose isomerase-like"/>
    <property type="match status" value="1"/>
</dbReference>
<evidence type="ECO:0000256" key="1">
    <source>
        <dbReference type="ARBA" id="ARBA00023277"/>
    </source>
</evidence>
<dbReference type="InterPro" id="IPR050312">
    <property type="entry name" value="IolE/XylAMocC-like"/>
</dbReference>
<reference evidence="3 4" key="1">
    <citation type="submission" date="2019-10" db="EMBL/GenBank/DDBJ databases">
        <title>Georgenia wutianyii sp. nov. and Georgenia yuyongxinii sp. nov. isolated from plateau pika (Ochotona curzoniae) in the Qinghai-Tibet plateau of China.</title>
        <authorList>
            <person name="Tian Z."/>
        </authorList>
    </citation>
    <scope>NUCLEOTIDE SEQUENCE [LARGE SCALE GENOMIC DNA]</scope>
    <source>
        <strain evidence="3 4">JCM 19765</strain>
    </source>
</reference>
<evidence type="ECO:0000259" key="2">
    <source>
        <dbReference type="Pfam" id="PF01261"/>
    </source>
</evidence>
<sequence>MADPQRLSINQITVKNWDLEQTAAGLARHGIGGIGLWVDKVEEVGLPRAVEIVRSHDLSVSSICRAGFFTEPTGNGAVSDDNRRAIEIAHETGADCLYIVCGGLGPDNDLRGARQRSQDGLAAMAEVARDAGVALALEPLHPMMAAERGVVVTLDQALDMAEAVGDDVGVAVDSYNVWWDPRLDAAIQRAGEKVISYQICDWLVPQPHPLFGRGIPGDGVIDLTALGASVDATGYSGPIEVEIFNEEVWASDPDDVLDAVAAGFARV</sequence>
<name>A0A6N7ENC5_9MICO</name>
<dbReference type="RefSeq" id="WP_152193815.1">
    <property type="nucleotide sequence ID" value="NZ_VUKD01000001.1"/>
</dbReference>
<evidence type="ECO:0000313" key="3">
    <source>
        <dbReference type="EMBL" id="MPV38603.1"/>
    </source>
</evidence>
<accession>A0A6N7ENC5</accession>
<dbReference type="OrthoDB" id="9787068at2"/>
<dbReference type="InterPro" id="IPR036237">
    <property type="entry name" value="Xyl_isomerase-like_sf"/>
</dbReference>